<accession>A0A5D6WJ02</accession>
<evidence type="ECO:0000313" key="1">
    <source>
        <dbReference type="EMBL" id="TYZ27115.1"/>
    </source>
</evidence>
<proteinExistence type="predicted"/>
<dbReference type="Proteomes" id="UP000322783">
    <property type="component" value="Unassembled WGS sequence"/>
</dbReference>
<gene>
    <name evidence="1" type="ORF">FZ041_12450</name>
</gene>
<dbReference type="EMBL" id="VTOZ01000032">
    <property type="protein sequence ID" value="TYZ27115.1"/>
    <property type="molecule type" value="Genomic_DNA"/>
</dbReference>
<dbReference type="RefSeq" id="WP_149189795.1">
    <property type="nucleotide sequence ID" value="NZ_VTOZ01000032.1"/>
</dbReference>
<keyword evidence="2" id="KW-1185">Reference proteome</keyword>
<organism evidence="1 2">
    <name type="scientific">Selenomonas caprae</name>
    <dbReference type="NCBI Taxonomy" id="2606905"/>
    <lineage>
        <taxon>Bacteria</taxon>
        <taxon>Bacillati</taxon>
        <taxon>Bacillota</taxon>
        <taxon>Negativicutes</taxon>
        <taxon>Selenomonadales</taxon>
        <taxon>Selenomonadaceae</taxon>
        <taxon>Selenomonas</taxon>
    </lineage>
</organism>
<dbReference type="AlphaFoldDB" id="A0A5D6WJ02"/>
<reference evidence="1 2" key="1">
    <citation type="submission" date="2019-08" db="EMBL/GenBank/DDBJ databases">
        <title>Selenomonas sp. mPRGC5 and Selenomonas sp. mPRGC8 isolated from ruminal fluid of dairy goat (Capra hircus).</title>
        <authorList>
            <person name="Poothong S."/>
            <person name="Nuengjamnong C."/>
            <person name="Tanasupawat S."/>
        </authorList>
    </citation>
    <scope>NUCLEOTIDE SEQUENCE [LARGE SCALE GENOMIC DNA]</scope>
    <source>
        <strain evidence="2">mPRGC8</strain>
    </source>
</reference>
<sequence>MYEVGKDCKCLNGQCVETVSKTVSEGDADFCIEVGANGFSGDNSRVYLKLVNCGQSNFLVRTVKDERNRPVGIELAFDGENAFAALMKAADFAIDVICDQTEESAGRCGI</sequence>
<comment type="caution">
    <text evidence="1">The sequence shown here is derived from an EMBL/GenBank/DDBJ whole genome shotgun (WGS) entry which is preliminary data.</text>
</comment>
<protein>
    <submittedName>
        <fullName evidence="1">Uncharacterized protein</fullName>
    </submittedName>
</protein>
<name>A0A5D6WJ02_9FIRM</name>
<evidence type="ECO:0000313" key="2">
    <source>
        <dbReference type="Proteomes" id="UP000322783"/>
    </source>
</evidence>